<reference evidence="1 2" key="1">
    <citation type="journal article" date="2019" name="Gigascience">
        <title>Whole-genome sequence of the oriental lung fluke Paragonimus westermani.</title>
        <authorList>
            <person name="Oey H."/>
            <person name="Zakrzewski M."/>
            <person name="Narain K."/>
            <person name="Devi K.R."/>
            <person name="Agatsuma T."/>
            <person name="Nawaratna S."/>
            <person name="Gobert G.N."/>
            <person name="Jones M.K."/>
            <person name="Ragan M.A."/>
            <person name="McManus D.P."/>
            <person name="Krause L."/>
        </authorList>
    </citation>
    <scope>NUCLEOTIDE SEQUENCE [LARGE SCALE GENOMIC DNA]</scope>
    <source>
        <strain evidence="1 2">IND2009</strain>
    </source>
</reference>
<evidence type="ECO:0000313" key="2">
    <source>
        <dbReference type="Proteomes" id="UP000324629"/>
    </source>
</evidence>
<sequence length="112" mass="13099">MKLTRAIFLYLYGLPSSHNGCFAFTLMIDMCNPPHLVTAKWLAEIFRSTRSKLWPCCLSATFQFVDSVRVVSYKWEKMSSLNVTSLFTRLPVVQTINFFCDQIKQSRRKFML</sequence>
<organism evidence="1 2">
    <name type="scientific">Paragonimus westermani</name>
    <dbReference type="NCBI Taxonomy" id="34504"/>
    <lineage>
        <taxon>Eukaryota</taxon>
        <taxon>Metazoa</taxon>
        <taxon>Spiralia</taxon>
        <taxon>Lophotrochozoa</taxon>
        <taxon>Platyhelminthes</taxon>
        <taxon>Trematoda</taxon>
        <taxon>Digenea</taxon>
        <taxon>Plagiorchiida</taxon>
        <taxon>Troglotremata</taxon>
        <taxon>Troglotrematidae</taxon>
        <taxon>Paragonimus</taxon>
    </lineage>
</organism>
<gene>
    <name evidence="1" type="ORF">DEA37_0004815</name>
</gene>
<name>A0A5J4NRV9_9TREM</name>
<keyword evidence="2" id="KW-1185">Reference proteome</keyword>
<evidence type="ECO:0000313" key="1">
    <source>
        <dbReference type="EMBL" id="KAA3678303.1"/>
    </source>
</evidence>
<comment type="caution">
    <text evidence="1">The sequence shown here is derived from an EMBL/GenBank/DDBJ whole genome shotgun (WGS) entry which is preliminary data.</text>
</comment>
<dbReference type="EMBL" id="QNGE01001150">
    <property type="protein sequence ID" value="KAA3678303.1"/>
    <property type="molecule type" value="Genomic_DNA"/>
</dbReference>
<proteinExistence type="predicted"/>
<dbReference type="Proteomes" id="UP000324629">
    <property type="component" value="Unassembled WGS sequence"/>
</dbReference>
<accession>A0A5J4NRV9</accession>
<protein>
    <submittedName>
        <fullName evidence="1">Uncharacterized protein</fullName>
    </submittedName>
</protein>
<dbReference type="AlphaFoldDB" id="A0A5J4NRV9"/>